<gene>
    <name evidence="1" type="ORF">V6N11_021412</name>
</gene>
<name>A0ABR1ZYB2_9ROSI</name>
<keyword evidence="2" id="KW-1185">Reference proteome</keyword>
<protein>
    <submittedName>
        <fullName evidence="1">Uncharacterized protein</fullName>
    </submittedName>
</protein>
<evidence type="ECO:0000313" key="1">
    <source>
        <dbReference type="EMBL" id="KAK8485709.1"/>
    </source>
</evidence>
<organism evidence="1 2">
    <name type="scientific">Hibiscus sabdariffa</name>
    <name type="common">roselle</name>
    <dbReference type="NCBI Taxonomy" id="183260"/>
    <lineage>
        <taxon>Eukaryota</taxon>
        <taxon>Viridiplantae</taxon>
        <taxon>Streptophyta</taxon>
        <taxon>Embryophyta</taxon>
        <taxon>Tracheophyta</taxon>
        <taxon>Spermatophyta</taxon>
        <taxon>Magnoliopsida</taxon>
        <taxon>eudicotyledons</taxon>
        <taxon>Gunneridae</taxon>
        <taxon>Pentapetalae</taxon>
        <taxon>rosids</taxon>
        <taxon>malvids</taxon>
        <taxon>Malvales</taxon>
        <taxon>Malvaceae</taxon>
        <taxon>Malvoideae</taxon>
        <taxon>Hibiscus</taxon>
    </lineage>
</organism>
<proteinExistence type="predicted"/>
<reference evidence="1 2" key="1">
    <citation type="journal article" date="2024" name="G3 (Bethesda)">
        <title>Genome assembly of Hibiscus sabdariffa L. provides insights into metabolisms of medicinal natural products.</title>
        <authorList>
            <person name="Kim T."/>
        </authorList>
    </citation>
    <scope>NUCLEOTIDE SEQUENCE [LARGE SCALE GENOMIC DNA]</scope>
    <source>
        <strain evidence="1">TK-2024</strain>
        <tissue evidence="1">Old leaves</tissue>
    </source>
</reference>
<dbReference type="Proteomes" id="UP001396334">
    <property type="component" value="Unassembled WGS sequence"/>
</dbReference>
<evidence type="ECO:0000313" key="2">
    <source>
        <dbReference type="Proteomes" id="UP001396334"/>
    </source>
</evidence>
<comment type="caution">
    <text evidence="1">The sequence shown here is derived from an EMBL/GenBank/DDBJ whole genome shotgun (WGS) entry which is preliminary data.</text>
</comment>
<sequence length="86" mass="9575">MRATYSCCSRNLCLSRARSESIANALSGGSVRETVVGDRNTLSLYDRRVEKDIVLAELMRLVEVSITSGINDARLLVDLNRSIRPF</sequence>
<accession>A0ABR1ZYB2</accession>
<dbReference type="EMBL" id="JBBPBN010000482">
    <property type="protein sequence ID" value="KAK8485709.1"/>
    <property type="molecule type" value="Genomic_DNA"/>
</dbReference>